<organism evidence="2 3">
    <name type="scientific">Desulforamulus aquiferis</name>
    <dbReference type="NCBI Taxonomy" id="1397668"/>
    <lineage>
        <taxon>Bacteria</taxon>
        <taxon>Bacillati</taxon>
        <taxon>Bacillota</taxon>
        <taxon>Clostridia</taxon>
        <taxon>Eubacteriales</taxon>
        <taxon>Peptococcaceae</taxon>
        <taxon>Desulforamulus</taxon>
    </lineage>
</organism>
<comment type="caution">
    <text evidence="2">The sequence shown here is derived from an EMBL/GenBank/DDBJ whole genome shotgun (WGS) entry which is preliminary data.</text>
</comment>
<evidence type="ECO:0000313" key="3">
    <source>
        <dbReference type="Proteomes" id="UP001172911"/>
    </source>
</evidence>
<dbReference type="RefSeq" id="WP_304545819.1">
    <property type="nucleotide sequence ID" value="NZ_JARPTC010000043.1"/>
</dbReference>
<dbReference type="AlphaFoldDB" id="A0AAW7ZIZ5"/>
<name>A0AAW7ZIZ5_9FIRM</name>
<gene>
    <name evidence="2" type="ORF">P6N53_18470</name>
</gene>
<reference evidence="2" key="2">
    <citation type="submission" date="2023-03" db="EMBL/GenBank/DDBJ databases">
        <authorList>
            <person name="Zhang Z."/>
        </authorList>
    </citation>
    <scope>NUCLEOTIDE SEQUENCE</scope>
    <source>
        <strain evidence="2">DSA</strain>
    </source>
</reference>
<dbReference type="SUPFAM" id="SSF109604">
    <property type="entry name" value="HD-domain/PDEase-like"/>
    <property type="match status" value="1"/>
</dbReference>
<dbReference type="EMBL" id="JARPTC010000043">
    <property type="protein sequence ID" value="MDO7789200.1"/>
    <property type="molecule type" value="Genomic_DNA"/>
</dbReference>
<evidence type="ECO:0000259" key="1">
    <source>
        <dbReference type="Pfam" id="PF01966"/>
    </source>
</evidence>
<dbReference type="Gene3D" id="1.10.3210.10">
    <property type="entry name" value="Hypothetical protein af1432"/>
    <property type="match status" value="1"/>
</dbReference>
<proteinExistence type="predicted"/>
<accession>A0AAW7ZIZ5</accession>
<reference evidence="2" key="1">
    <citation type="journal article" date="2023" name="J. Hazard. Mater.">
        <title>Anaerobic biodegradation of pyrene and benzo[a]pyrene by a new sulfate-reducing Desulforamulus aquiferis strain DSA.</title>
        <authorList>
            <person name="Zhang Z."/>
            <person name="Sun J."/>
            <person name="Gong X."/>
            <person name="Wang C."/>
            <person name="Wang H."/>
        </authorList>
    </citation>
    <scope>NUCLEOTIDE SEQUENCE</scope>
    <source>
        <strain evidence="2">DSA</strain>
    </source>
</reference>
<dbReference type="InterPro" id="IPR006674">
    <property type="entry name" value="HD_domain"/>
</dbReference>
<sequence length="168" mass="18983">MLKETVIKEMINVFHDVPYGVDHTLKVLQLAEDIMTGESIDSEKRELITITAILHDIGALEAQRKYGSMEAKYQEKEGAIIARQILEKVGYEPGKIDRVCYIVGNHHTPEKIDGIDFQVLWEADLIANMEAMDIKNDIEKLPGYIEENFKTTAGKVLAKEYFLNTGGI</sequence>
<feature type="domain" description="HD" evidence="1">
    <location>
        <begin position="21"/>
        <end position="113"/>
    </location>
</feature>
<evidence type="ECO:0000313" key="2">
    <source>
        <dbReference type="EMBL" id="MDO7789200.1"/>
    </source>
</evidence>
<protein>
    <submittedName>
        <fullName evidence="2">HD domain-containing protein</fullName>
    </submittedName>
</protein>
<keyword evidence="3" id="KW-1185">Reference proteome</keyword>
<dbReference type="Proteomes" id="UP001172911">
    <property type="component" value="Unassembled WGS sequence"/>
</dbReference>
<dbReference type="Pfam" id="PF01966">
    <property type="entry name" value="HD"/>
    <property type="match status" value="1"/>
</dbReference>